<evidence type="ECO:0000313" key="2">
    <source>
        <dbReference type="EMBL" id="SDT80344.1"/>
    </source>
</evidence>
<feature type="domain" description="HTH marR-type" evidence="1">
    <location>
        <begin position="1"/>
        <end position="141"/>
    </location>
</feature>
<keyword evidence="3" id="KW-1185">Reference proteome</keyword>
<dbReference type="InterPro" id="IPR036390">
    <property type="entry name" value="WH_DNA-bd_sf"/>
</dbReference>
<accession>A0A1H2DCN5</accession>
<evidence type="ECO:0000259" key="1">
    <source>
        <dbReference type="PROSITE" id="PS50995"/>
    </source>
</evidence>
<dbReference type="EMBL" id="LT629758">
    <property type="protein sequence ID" value="SDT80344.1"/>
    <property type="molecule type" value="Genomic_DNA"/>
</dbReference>
<dbReference type="PROSITE" id="PS50995">
    <property type="entry name" value="HTH_MARR_2"/>
    <property type="match status" value="1"/>
</dbReference>
<dbReference type="Pfam" id="PF12802">
    <property type="entry name" value="MarR_2"/>
    <property type="match status" value="1"/>
</dbReference>
<organism evidence="2 3">
    <name type="scientific">Actinoplanes derwentensis</name>
    <dbReference type="NCBI Taxonomy" id="113562"/>
    <lineage>
        <taxon>Bacteria</taxon>
        <taxon>Bacillati</taxon>
        <taxon>Actinomycetota</taxon>
        <taxon>Actinomycetes</taxon>
        <taxon>Micromonosporales</taxon>
        <taxon>Micromonosporaceae</taxon>
        <taxon>Actinoplanes</taxon>
    </lineage>
</organism>
<sequence>MPEELTRLVWTLHRRLIQSQRPPTGENVRPPAQVELLRLVAAEPGITVRQAAAALRMQAHNVSSLVTVLVKDGYFTRVPDPADRRYVQLHPTAKMHAATHETDTTLYAGVAQALAGMPGDSVRIITDALPELWKLAERLAPSQD</sequence>
<dbReference type="Gene3D" id="1.10.10.10">
    <property type="entry name" value="Winged helix-like DNA-binding domain superfamily/Winged helix DNA-binding domain"/>
    <property type="match status" value="1"/>
</dbReference>
<dbReference type="SUPFAM" id="SSF46785">
    <property type="entry name" value="Winged helix' DNA-binding domain"/>
    <property type="match status" value="1"/>
</dbReference>
<dbReference type="PANTHER" id="PTHR33164">
    <property type="entry name" value="TRANSCRIPTIONAL REGULATOR, MARR FAMILY"/>
    <property type="match status" value="1"/>
</dbReference>
<dbReference type="GO" id="GO:0003677">
    <property type="term" value="F:DNA binding"/>
    <property type="evidence" value="ECO:0007669"/>
    <property type="project" value="UniProtKB-KW"/>
</dbReference>
<gene>
    <name evidence="2" type="ORF">SAMN04489716_9163</name>
</gene>
<dbReference type="InterPro" id="IPR036388">
    <property type="entry name" value="WH-like_DNA-bd_sf"/>
</dbReference>
<dbReference type="PANTHER" id="PTHR33164:SF103">
    <property type="entry name" value="REGULATORY PROTEIN MARR"/>
    <property type="match status" value="1"/>
</dbReference>
<dbReference type="AlphaFoldDB" id="A0A1H2DCN5"/>
<dbReference type="InterPro" id="IPR000835">
    <property type="entry name" value="HTH_MarR-typ"/>
</dbReference>
<dbReference type="InterPro" id="IPR039422">
    <property type="entry name" value="MarR/SlyA-like"/>
</dbReference>
<protein>
    <submittedName>
        <fullName evidence="2">DNA-binding transcriptional regulator, MarR family</fullName>
    </submittedName>
</protein>
<dbReference type="GO" id="GO:0003700">
    <property type="term" value="F:DNA-binding transcription factor activity"/>
    <property type="evidence" value="ECO:0007669"/>
    <property type="project" value="InterPro"/>
</dbReference>
<dbReference type="Proteomes" id="UP000198688">
    <property type="component" value="Chromosome I"/>
</dbReference>
<dbReference type="STRING" id="113562.SAMN04489716_9163"/>
<evidence type="ECO:0000313" key="3">
    <source>
        <dbReference type="Proteomes" id="UP000198688"/>
    </source>
</evidence>
<name>A0A1H2DCN5_9ACTN</name>
<dbReference type="GO" id="GO:0006950">
    <property type="term" value="P:response to stress"/>
    <property type="evidence" value="ECO:0007669"/>
    <property type="project" value="TreeGrafter"/>
</dbReference>
<keyword evidence="2" id="KW-0238">DNA-binding</keyword>
<proteinExistence type="predicted"/>
<reference evidence="2 3" key="1">
    <citation type="submission" date="2016-10" db="EMBL/GenBank/DDBJ databases">
        <authorList>
            <person name="de Groot N.N."/>
        </authorList>
    </citation>
    <scope>NUCLEOTIDE SEQUENCE [LARGE SCALE GENOMIC DNA]</scope>
    <source>
        <strain evidence="2 3">DSM 43941</strain>
    </source>
</reference>